<dbReference type="GO" id="GO:0016020">
    <property type="term" value="C:membrane"/>
    <property type="evidence" value="ECO:0007669"/>
    <property type="project" value="UniProtKB-SubCell"/>
</dbReference>
<dbReference type="KEGG" id="llu:AKJ09_04092"/>
<dbReference type="STRING" id="1391654.AKJ09_04092"/>
<keyword evidence="9" id="KW-0645">Protease</keyword>
<keyword evidence="3 5" id="KW-1133">Transmembrane helix</keyword>
<dbReference type="Proteomes" id="UP000064967">
    <property type="component" value="Chromosome"/>
</dbReference>
<comment type="subcellular location">
    <subcellularLocation>
        <location evidence="1">Membrane</location>
        <topology evidence="1">Multi-pass membrane protein</topology>
    </subcellularLocation>
</comment>
<dbReference type="Gene3D" id="3.90.226.10">
    <property type="entry name" value="2-enoyl-CoA Hydratase, Chain A, domain 1"/>
    <property type="match status" value="1"/>
</dbReference>
<feature type="domain" description="NfeD-like C-terminal" evidence="6">
    <location>
        <begin position="383"/>
        <end position="440"/>
    </location>
</feature>
<evidence type="ECO:0000259" key="6">
    <source>
        <dbReference type="Pfam" id="PF01957"/>
    </source>
</evidence>
<keyword evidence="2 5" id="KW-0812">Transmembrane</keyword>
<dbReference type="InterPro" id="IPR056738">
    <property type="entry name" value="NfeD1b_N"/>
</dbReference>
<evidence type="ECO:0000259" key="8">
    <source>
        <dbReference type="Pfam" id="PF25145"/>
    </source>
</evidence>
<evidence type="ECO:0000256" key="1">
    <source>
        <dbReference type="ARBA" id="ARBA00004141"/>
    </source>
</evidence>
<organism evidence="9 10">
    <name type="scientific">Labilithrix luteola</name>
    <dbReference type="NCBI Taxonomy" id="1391654"/>
    <lineage>
        <taxon>Bacteria</taxon>
        <taxon>Pseudomonadati</taxon>
        <taxon>Myxococcota</taxon>
        <taxon>Polyangia</taxon>
        <taxon>Polyangiales</taxon>
        <taxon>Labilitrichaceae</taxon>
        <taxon>Labilithrix</taxon>
    </lineage>
</organism>
<keyword evidence="4 5" id="KW-0472">Membrane</keyword>
<evidence type="ECO:0000313" key="10">
    <source>
        <dbReference type="Proteomes" id="UP000064967"/>
    </source>
</evidence>
<evidence type="ECO:0000256" key="5">
    <source>
        <dbReference type="SAM" id="Phobius"/>
    </source>
</evidence>
<dbReference type="SUPFAM" id="SSF141322">
    <property type="entry name" value="NfeD domain-like"/>
    <property type="match status" value="1"/>
</dbReference>
<feature type="transmembrane region" description="Helical" evidence="5">
    <location>
        <begin position="238"/>
        <end position="258"/>
    </location>
</feature>
<sequence length="450" mass="46061">MTVTLSIALPLGLRPASAAQDSANGASAARAVPVLSVDGVVDVVSARYLTRELDRATAEGAPLVVVRLDTPGGTDKSMREMTRALLGARVPVAVYVAPAGARAASAGTYVTMAAGVAAMAPGTEIGAAHPVELGGRTPDPRMEDKVVNDAAALARSIATTRHRNAAWAEQAVRESVSLTADEAVREGVIDLVATDVPDLLQKLDGRSAPTVEGTRTLHTAGVAVDERSMLPTEQALQVLSNPSVAYLLFLLGLLGIVAEVYHPGAIVPGTLGTIGIVLALVAFGNLPISWAGVLLILLAIGLFVAEIHTAMGVLGALALAALVAGSLLLYGRPGALTPGAPASAIRVSPWLIAAMSALVAAFFLGVVRATLRARRLAVRTGTAALVGRSGVALSELSPTGTVRVDSEVWTAATEPEDEPIHQGEHVEVVGTSGVTLRVTKALHVTDLLNS</sequence>
<dbReference type="PATRIC" id="fig|1391654.3.peg.4150"/>
<dbReference type="InterPro" id="IPR002810">
    <property type="entry name" value="NfeD-like_C"/>
</dbReference>
<dbReference type="InterPro" id="IPR029045">
    <property type="entry name" value="ClpP/crotonase-like_dom_sf"/>
</dbReference>
<dbReference type="GO" id="GO:0008233">
    <property type="term" value="F:peptidase activity"/>
    <property type="evidence" value="ECO:0007669"/>
    <property type="project" value="UniProtKB-KW"/>
</dbReference>
<dbReference type="Gene3D" id="2.40.50.140">
    <property type="entry name" value="Nucleic acid-binding proteins"/>
    <property type="match status" value="1"/>
</dbReference>
<evidence type="ECO:0000313" key="9">
    <source>
        <dbReference type="EMBL" id="AKU97428.1"/>
    </source>
</evidence>
<evidence type="ECO:0000256" key="3">
    <source>
        <dbReference type="ARBA" id="ARBA00022989"/>
    </source>
</evidence>
<keyword evidence="9" id="KW-0378">Hydrolase</keyword>
<gene>
    <name evidence="9" type="ORF">AKJ09_04092</name>
</gene>
<reference evidence="9 10" key="1">
    <citation type="submission" date="2015-08" db="EMBL/GenBank/DDBJ databases">
        <authorList>
            <person name="Babu N.S."/>
            <person name="Beckwith C.J."/>
            <person name="Beseler K.G."/>
            <person name="Brison A."/>
            <person name="Carone J.V."/>
            <person name="Caskin T.P."/>
            <person name="Diamond M."/>
            <person name="Durham M.E."/>
            <person name="Foxe J.M."/>
            <person name="Go M."/>
            <person name="Henderson B.A."/>
            <person name="Jones I.B."/>
            <person name="McGettigan J.A."/>
            <person name="Micheletti S.J."/>
            <person name="Nasrallah M.E."/>
            <person name="Ortiz D."/>
            <person name="Piller C.R."/>
            <person name="Privatt S.R."/>
            <person name="Schneider S.L."/>
            <person name="Sharp S."/>
            <person name="Smith T.C."/>
            <person name="Stanton J.D."/>
            <person name="Ullery H.E."/>
            <person name="Wilson R.J."/>
            <person name="Serrano M.G."/>
            <person name="Buck G."/>
            <person name="Lee V."/>
            <person name="Wang Y."/>
            <person name="Carvalho R."/>
            <person name="Voegtly L."/>
            <person name="Shi R."/>
            <person name="Duckworth R."/>
            <person name="Johnson A."/>
            <person name="Loviza R."/>
            <person name="Walstead R."/>
            <person name="Shah Z."/>
            <person name="Kiflezghi M."/>
            <person name="Wade K."/>
            <person name="Ball S.L."/>
            <person name="Bradley K.W."/>
            <person name="Asai D.J."/>
            <person name="Bowman C.A."/>
            <person name="Russell D.A."/>
            <person name="Pope W.H."/>
            <person name="Jacobs-Sera D."/>
            <person name="Hendrix R.W."/>
            <person name="Hatfull G.F."/>
        </authorList>
    </citation>
    <scope>NUCLEOTIDE SEQUENCE [LARGE SCALE GENOMIC DNA]</scope>
    <source>
        <strain evidence="9 10">DSM 27648</strain>
    </source>
</reference>
<dbReference type="AlphaFoldDB" id="A0A0K1PV63"/>
<evidence type="ECO:0000259" key="7">
    <source>
        <dbReference type="Pfam" id="PF24961"/>
    </source>
</evidence>
<evidence type="ECO:0000256" key="4">
    <source>
        <dbReference type="ARBA" id="ARBA00023136"/>
    </source>
</evidence>
<dbReference type="EMBL" id="CP012333">
    <property type="protein sequence ID" value="AKU97428.1"/>
    <property type="molecule type" value="Genomic_DNA"/>
</dbReference>
<dbReference type="GO" id="GO:0006508">
    <property type="term" value="P:proteolysis"/>
    <property type="evidence" value="ECO:0007669"/>
    <property type="project" value="UniProtKB-KW"/>
</dbReference>
<dbReference type="InterPro" id="IPR052165">
    <property type="entry name" value="Membrane_assoc_protease"/>
</dbReference>
<feature type="transmembrane region" description="Helical" evidence="5">
    <location>
        <begin position="350"/>
        <end position="371"/>
    </location>
</feature>
<dbReference type="PANTHER" id="PTHR33507:SF4">
    <property type="entry name" value="NODULATION COMPETITIVENESS PROTEIN NFED"/>
    <property type="match status" value="1"/>
</dbReference>
<feature type="transmembrane region" description="Helical" evidence="5">
    <location>
        <begin position="288"/>
        <end position="305"/>
    </location>
</feature>
<dbReference type="InterPro" id="IPR012340">
    <property type="entry name" value="NA-bd_OB-fold"/>
</dbReference>
<dbReference type="SUPFAM" id="SSF52096">
    <property type="entry name" value="ClpP/crotonase"/>
    <property type="match status" value="1"/>
</dbReference>
<feature type="domain" description="NfeD integral membrane" evidence="7">
    <location>
        <begin position="244"/>
        <end position="365"/>
    </location>
</feature>
<keyword evidence="10" id="KW-1185">Reference proteome</keyword>
<protein>
    <submittedName>
        <fullName evidence="9">Putative membrane-bound ClpP-class protease</fullName>
    </submittedName>
</protein>
<dbReference type="InterPro" id="IPR056739">
    <property type="entry name" value="NfeD_membrane"/>
</dbReference>
<name>A0A0K1PV63_9BACT</name>
<dbReference type="CDD" id="cd07020">
    <property type="entry name" value="Clp_protease_NfeD_1"/>
    <property type="match status" value="1"/>
</dbReference>
<dbReference type="Pfam" id="PF25145">
    <property type="entry name" value="NfeD1b_N"/>
    <property type="match status" value="1"/>
</dbReference>
<feature type="transmembrane region" description="Helical" evidence="5">
    <location>
        <begin position="265"/>
        <end position="282"/>
    </location>
</feature>
<accession>A0A0K1PV63</accession>
<evidence type="ECO:0000256" key="2">
    <source>
        <dbReference type="ARBA" id="ARBA00022692"/>
    </source>
</evidence>
<feature type="domain" description="NfeD1b N-terminal" evidence="8">
    <location>
        <begin position="33"/>
        <end position="192"/>
    </location>
</feature>
<feature type="transmembrane region" description="Helical" evidence="5">
    <location>
        <begin position="312"/>
        <end position="330"/>
    </location>
</feature>
<proteinExistence type="predicted"/>
<dbReference type="PANTHER" id="PTHR33507">
    <property type="entry name" value="INNER MEMBRANE PROTEIN YBBJ"/>
    <property type="match status" value="1"/>
</dbReference>
<dbReference type="Pfam" id="PF24961">
    <property type="entry name" value="NfeD_membrane"/>
    <property type="match status" value="1"/>
</dbReference>
<dbReference type="Pfam" id="PF01957">
    <property type="entry name" value="NfeD"/>
    <property type="match status" value="1"/>
</dbReference>